<evidence type="ECO:0000313" key="2">
    <source>
        <dbReference type="EMBL" id="PWJ17029.1"/>
    </source>
</evidence>
<evidence type="ECO:0000313" key="5">
    <source>
        <dbReference type="Proteomes" id="UP000251571"/>
    </source>
</evidence>
<gene>
    <name evidence="2" type="ORF">BCF38_107143</name>
    <name evidence="3" type="ORF">SAMN05421539_107143</name>
</gene>
<dbReference type="AlphaFoldDB" id="A0A2Y9AWH0"/>
<evidence type="ECO:0000259" key="1">
    <source>
        <dbReference type="Pfam" id="PF13340"/>
    </source>
</evidence>
<evidence type="ECO:0000313" key="3">
    <source>
        <dbReference type="EMBL" id="SSA48366.1"/>
    </source>
</evidence>
<accession>A0A2Y9AWH0</accession>
<sequence>MSETLFWLSEAQMERLRPLLPDKVRGVARVDDRRVISGIVHVLKSGCRWFDTPAE</sequence>
<dbReference type="InterPro" id="IPR052909">
    <property type="entry name" value="Transposase_6_like"/>
</dbReference>
<dbReference type="Pfam" id="PF13340">
    <property type="entry name" value="DUF4096"/>
    <property type="match status" value="1"/>
</dbReference>
<dbReference type="Proteomes" id="UP000251571">
    <property type="component" value="Unassembled WGS sequence"/>
</dbReference>
<name>A0A2Y9AWH0_9RHOB</name>
<proteinExistence type="predicted"/>
<organism evidence="3 5">
    <name type="scientific">Jannaschia seohaensis</name>
    <dbReference type="NCBI Taxonomy" id="475081"/>
    <lineage>
        <taxon>Bacteria</taxon>
        <taxon>Pseudomonadati</taxon>
        <taxon>Pseudomonadota</taxon>
        <taxon>Alphaproteobacteria</taxon>
        <taxon>Rhodobacterales</taxon>
        <taxon>Roseobacteraceae</taxon>
        <taxon>Jannaschia</taxon>
    </lineage>
</organism>
<dbReference type="Proteomes" id="UP000245839">
    <property type="component" value="Unassembled WGS sequence"/>
</dbReference>
<dbReference type="PANTHER" id="PTHR46637">
    <property type="entry name" value="TIS1421-TRANSPOSASE PROTEIN A"/>
    <property type="match status" value="1"/>
</dbReference>
<reference evidence="3" key="1">
    <citation type="submission" date="2016-10" db="EMBL/GenBank/DDBJ databases">
        <authorList>
            <person name="Cai Z."/>
        </authorList>
    </citation>
    <scope>NUCLEOTIDE SEQUENCE [LARGE SCALE GENOMIC DNA]</scope>
    <source>
        <strain evidence="3">DSM 25227</strain>
    </source>
</reference>
<keyword evidence="4" id="KW-1185">Reference proteome</keyword>
<protein>
    <submittedName>
        <fullName evidence="2 3">Transposase of IS4/5 family</fullName>
    </submittedName>
</protein>
<dbReference type="InterPro" id="IPR025161">
    <property type="entry name" value="IS402-like_dom"/>
</dbReference>
<dbReference type="EMBL" id="UETC01000007">
    <property type="protein sequence ID" value="SSA48366.1"/>
    <property type="molecule type" value="Genomic_DNA"/>
</dbReference>
<dbReference type="EMBL" id="QGDJ01000007">
    <property type="protein sequence ID" value="PWJ17029.1"/>
    <property type="molecule type" value="Genomic_DNA"/>
</dbReference>
<feature type="domain" description="Insertion element IS402-like" evidence="1">
    <location>
        <begin position="8"/>
        <end position="54"/>
    </location>
</feature>
<evidence type="ECO:0000313" key="4">
    <source>
        <dbReference type="Proteomes" id="UP000245839"/>
    </source>
</evidence>
<dbReference type="PANTHER" id="PTHR46637:SF1">
    <property type="entry name" value="BLL5188 PROTEIN"/>
    <property type="match status" value="1"/>
</dbReference>
<reference evidence="5" key="2">
    <citation type="submission" date="2016-10" db="EMBL/GenBank/DDBJ databases">
        <authorList>
            <person name="Varghese N."/>
            <person name="Submissions S."/>
        </authorList>
    </citation>
    <scope>NUCLEOTIDE SEQUENCE [LARGE SCALE GENOMIC DNA]</scope>
    <source>
        <strain evidence="5">DSM 25227</strain>
    </source>
</reference>
<reference evidence="2 4" key="3">
    <citation type="submission" date="2018-03" db="EMBL/GenBank/DDBJ databases">
        <title>Genomic Encyclopedia of Archaeal and Bacterial Type Strains, Phase II (KMG-II): from individual species to whole genera.</title>
        <authorList>
            <person name="Goeker M."/>
        </authorList>
    </citation>
    <scope>NUCLEOTIDE SEQUENCE [LARGE SCALE GENOMIC DNA]</scope>
    <source>
        <strain evidence="2 4">DSM 25227</strain>
    </source>
</reference>